<dbReference type="InterPro" id="IPR046495">
    <property type="entry name" value="DUF6588"/>
</dbReference>
<dbReference type="eggNOG" id="ENOG502Z8Z5">
    <property type="taxonomic scope" value="Bacteria"/>
</dbReference>
<reference evidence="1" key="1">
    <citation type="journal article" date="2014" name="Genome Announc.">
        <title>Draft Genome Sequences of Marine Flavobacterium Nonlabens Strains NR17, NR24, NR27, NR32, NR33, and Ara13.</title>
        <authorList>
            <person name="Nakanishi M."/>
            <person name="Meirelles P."/>
            <person name="Suzuki R."/>
            <person name="Takatani N."/>
            <person name="Mino S."/>
            <person name="Suda W."/>
            <person name="Oshima K."/>
            <person name="Hattori M."/>
            <person name="Ohkuma M."/>
            <person name="Hosokawa M."/>
            <person name="Miyashita K."/>
            <person name="Thompson F.L."/>
            <person name="Niwa A."/>
            <person name="Sawabe T."/>
            <person name="Sawabe T."/>
        </authorList>
    </citation>
    <scope>NUCLEOTIDE SEQUENCE [LARGE SCALE GENOMIC DNA]</scope>
    <source>
        <strain evidence="1">JCM 19294</strain>
    </source>
</reference>
<organism evidence="1 2">
    <name type="scientific">Nonlabens tegetincola</name>
    <dbReference type="NCBI Taxonomy" id="323273"/>
    <lineage>
        <taxon>Bacteria</taxon>
        <taxon>Pseudomonadati</taxon>
        <taxon>Bacteroidota</taxon>
        <taxon>Flavobacteriia</taxon>
        <taxon>Flavobacteriales</taxon>
        <taxon>Flavobacteriaceae</taxon>
        <taxon>Nonlabens</taxon>
    </lineage>
</organism>
<accession>A0A090PZW5</accession>
<keyword evidence="2" id="KW-1185">Reference proteome</keyword>
<dbReference type="Proteomes" id="UP000029221">
    <property type="component" value="Unassembled WGS sequence"/>
</dbReference>
<protein>
    <submittedName>
        <fullName evidence="1">Uncharacterized protein</fullName>
    </submittedName>
</protein>
<dbReference type="AlphaFoldDB" id="A0A090PZW5"/>
<dbReference type="STRING" id="319236.BST91_08265"/>
<dbReference type="RefSeq" id="WP_042277678.1">
    <property type="nucleotide sequence ID" value="NZ_BBML01000002.1"/>
</dbReference>
<proteinExistence type="predicted"/>
<dbReference type="Pfam" id="PF20230">
    <property type="entry name" value="DUF6588"/>
    <property type="match status" value="1"/>
</dbReference>
<name>A0A090PZW5_9FLAO</name>
<evidence type="ECO:0000313" key="2">
    <source>
        <dbReference type="Proteomes" id="UP000029221"/>
    </source>
</evidence>
<comment type="caution">
    <text evidence="1">The sequence shown here is derived from an EMBL/GenBank/DDBJ whole genome shotgun (WGS) entry which is preliminary data.</text>
</comment>
<dbReference type="EMBL" id="BBML01000002">
    <property type="protein sequence ID" value="GAK96389.1"/>
    <property type="molecule type" value="Genomic_DNA"/>
</dbReference>
<gene>
    <name evidence="1" type="ORF">JCM19294_1902</name>
</gene>
<evidence type="ECO:0000313" key="1">
    <source>
        <dbReference type="EMBL" id="GAK96389.1"/>
    </source>
</evidence>
<sequence>MKKYVPLVIVFLAFAKAECQTNLVEEATPVLEDLLVYLDGYIEPAAEASVTQAGAAWYQSAKTLPRFKTSIGLHANALVAPKKKQFFTVNNNQFQELRIRGGEEAKIPTALGPEQRTFFDFIIDNEEYELQVFEGISSEVLGHPFLQANVGLWAETELLVRFAPKITLDKSNFSLYGIGLKHNLSQYFFGSHRDFELAVLANYSLFDFNLIFDPYTIESNQGTEFTTIDGALIDSHAVIVQLIASKDYNNWTFSSGVGYTNSWIDYRLTGSDDFVLNLFNTFLVALGETKQSYRFDLGATYNWNKWSVTSQLSVAHYANLSLGGVYRIN</sequence>